<evidence type="ECO:0000256" key="13">
    <source>
        <dbReference type="ARBA" id="ARBA00023237"/>
    </source>
</evidence>
<evidence type="ECO:0000256" key="14">
    <source>
        <dbReference type="PROSITE-ProRule" id="PRU01360"/>
    </source>
</evidence>
<dbReference type="RefSeq" id="WP_081105180.1">
    <property type="nucleotide sequence ID" value="NZ_CP014060.2"/>
</dbReference>
<dbReference type="Pfam" id="PF07715">
    <property type="entry name" value="Plug"/>
    <property type="match status" value="1"/>
</dbReference>
<accession>A0A0X8P5W4</accession>
<dbReference type="NCBIfam" id="TIGR01783">
    <property type="entry name" value="TonB-siderophor"/>
    <property type="match status" value="1"/>
</dbReference>
<keyword evidence="6 14" id="KW-0812">Transmembrane</keyword>
<evidence type="ECO:0000256" key="9">
    <source>
        <dbReference type="ARBA" id="ARBA00023065"/>
    </source>
</evidence>
<evidence type="ECO:0000256" key="11">
    <source>
        <dbReference type="ARBA" id="ARBA00023136"/>
    </source>
</evidence>
<keyword evidence="12 18" id="KW-0675">Receptor</keyword>
<evidence type="ECO:0000256" key="10">
    <source>
        <dbReference type="ARBA" id="ARBA00023077"/>
    </source>
</evidence>
<comment type="subcellular location">
    <subcellularLocation>
        <location evidence="1 14">Cell outer membrane</location>
        <topology evidence="1 14">Multi-pass membrane protein</topology>
    </subcellularLocation>
</comment>
<proteinExistence type="inferred from homology"/>
<dbReference type="CDD" id="cd01347">
    <property type="entry name" value="ligand_gated_channel"/>
    <property type="match status" value="1"/>
</dbReference>
<dbReference type="PROSITE" id="PS52016">
    <property type="entry name" value="TONB_DEPENDENT_REC_3"/>
    <property type="match status" value="1"/>
</dbReference>
<keyword evidence="3 14" id="KW-0813">Transport</keyword>
<dbReference type="InterPro" id="IPR037066">
    <property type="entry name" value="Plug_dom_sf"/>
</dbReference>
<dbReference type="GO" id="GO:0015344">
    <property type="term" value="F:siderophore uptake transmembrane transporter activity"/>
    <property type="evidence" value="ECO:0007669"/>
    <property type="project" value="TreeGrafter"/>
</dbReference>
<reference evidence="19" key="1">
    <citation type="submission" date="2015-12" db="EMBL/GenBank/DDBJ databases">
        <title>FDA dAtabase for Regulatory Grade micrObial Sequences (FDA-ARGOS): Supporting development and validation of Infectious Disease Dx tests.</title>
        <authorList>
            <person name="Case J."/>
            <person name="Tallon L."/>
            <person name="Sadzewicz L."/>
            <person name="Sengamalay N."/>
            <person name="Ott S."/>
            <person name="Godinez A."/>
            <person name="Nagaraj S."/>
            <person name="Nadendla S."/>
            <person name="Sichtig H."/>
        </authorList>
    </citation>
    <scope>NUCLEOTIDE SEQUENCE [LARGE SCALE GENOMIC DNA]</scope>
    <source>
        <strain evidence="19">FDAARGOS_147</strain>
    </source>
</reference>
<dbReference type="InterPro" id="IPR012910">
    <property type="entry name" value="Plug_dom"/>
</dbReference>
<gene>
    <name evidence="18" type="ORF">AL504_27560</name>
</gene>
<dbReference type="InterPro" id="IPR036942">
    <property type="entry name" value="Beta-barrel_TonB_sf"/>
</dbReference>
<keyword evidence="8" id="KW-0408">Iron</keyword>
<dbReference type="GO" id="GO:0015891">
    <property type="term" value="P:siderophore transport"/>
    <property type="evidence" value="ECO:0007669"/>
    <property type="project" value="InterPro"/>
</dbReference>
<dbReference type="Gene3D" id="2.170.130.10">
    <property type="entry name" value="TonB-dependent receptor, plug domain"/>
    <property type="match status" value="1"/>
</dbReference>
<evidence type="ECO:0000313" key="19">
    <source>
        <dbReference type="Proteomes" id="UP000060602"/>
    </source>
</evidence>
<evidence type="ECO:0000256" key="6">
    <source>
        <dbReference type="ARBA" id="ARBA00022692"/>
    </source>
</evidence>
<evidence type="ECO:0000256" key="5">
    <source>
        <dbReference type="ARBA" id="ARBA00022496"/>
    </source>
</evidence>
<evidence type="ECO:0000256" key="3">
    <source>
        <dbReference type="ARBA" id="ARBA00022448"/>
    </source>
</evidence>
<keyword evidence="7 16" id="KW-0732">Signal</keyword>
<evidence type="ECO:0000256" key="12">
    <source>
        <dbReference type="ARBA" id="ARBA00023170"/>
    </source>
</evidence>
<dbReference type="Pfam" id="PF07660">
    <property type="entry name" value="STN"/>
    <property type="match status" value="1"/>
</dbReference>
<dbReference type="EMBL" id="CP014060">
    <property type="protein sequence ID" value="AMG40425.2"/>
    <property type="molecule type" value="Genomic_DNA"/>
</dbReference>
<comment type="similarity">
    <text evidence="2 14 15">Belongs to the TonB-dependent receptor family.</text>
</comment>
<dbReference type="GO" id="GO:0038023">
    <property type="term" value="F:signaling receptor activity"/>
    <property type="evidence" value="ECO:0007669"/>
    <property type="project" value="InterPro"/>
</dbReference>
<dbReference type="Gene3D" id="2.40.170.20">
    <property type="entry name" value="TonB-dependent receptor, beta-barrel domain"/>
    <property type="match status" value="1"/>
</dbReference>
<evidence type="ECO:0000256" key="15">
    <source>
        <dbReference type="RuleBase" id="RU003357"/>
    </source>
</evidence>
<dbReference type="Gene3D" id="3.55.50.30">
    <property type="match status" value="1"/>
</dbReference>
<dbReference type="PANTHER" id="PTHR32552">
    <property type="entry name" value="FERRICHROME IRON RECEPTOR-RELATED"/>
    <property type="match status" value="1"/>
</dbReference>
<evidence type="ECO:0000256" key="2">
    <source>
        <dbReference type="ARBA" id="ARBA00009810"/>
    </source>
</evidence>
<evidence type="ECO:0000256" key="7">
    <source>
        <dbReference type="ARBA" id="ARBA00022729"/>
    </source>
</evidence>
<protein>
    <submittedName>
        <fullName evidence="18">TonB-dependent siderophore receptor</fullName>
    </submittedName>
</protein>
<keyword evidence="13 14" id="KW-0998">Cell outer membrane</keyword>
<dbReference type="InterPro" id="IPR011662">
    <property type="entry name" value="Secretin/TonB_short_N"/>
</dbReference>
<dbReference type="InterPro" id="IPR039426">
    <property type="entry name" value="TonB-dep_rcpt-like"/>
</dbReference>
<dbReference type="AlphaFoldDB" id="A0A0X8P5W4"/>
<sequence length="830" mass="90842">MTVRSTRLRRALAHARFLPGRLSLALCLLPLAPAVVSAAESAIVVNSARQPLHEALVDMARQMSLELLYDPALVADKIAPPVAGRLTPQQALDRLLAGSGLVAVVENGKAVIERAPANLDAATLSAIIVTARRAEDGTTEGTGSYTSRVTSTASKTDLAFREVPQSVSVVTRQQIDDQHLTNVSQALEHAAGITVRRANYNSYDFYSRGFQITSLQIDGGAPLALGAYTYDASQDLAFYDRVEVMRGASGLLGGMGDPGGIVNLVRKRPLAEYQLTVEASAGSWDNYRSMIDATGPLGFDGRLRGRAVAVYSDSDSFLKNRHSDSPKFYGVLEADLTRDTLLTVGGSYAKRHERGSGDGLPRYADGRDLGLSRSASLTQPWSYANTETTQLFAQLEQRFAERWKLKLNYTHERNNTRSTTAFAYGAINPADGSGATWGGGRYAMENTQNLFDANLSGGFDLFGQRHEILLGADWQRTQGTWATGKPSDNWMVPVDVFDRNAWNPDMDVPLTTRYDPWGQEQKGLYGVLRLNPTSRLHLIAGARVSRYKFFQTVSMRQGEGAPWAVTSRTDYEEPTKTTPYGGIIYDLDDTWSAYVSYSTIHKPQGLLKAGPAPGTSLPAIKGRSYEAGLKGELMDGRLNATFSLFNVERKGTGVLDRRYPESYDVWAGSCCYQAQGKVVSRGFDMEIGGEVTPGWELAVGYTFNNTRDKSSDAIFSSITPRHLFKLSTAYTLPDALSRWRVGGNVIMQSATFVSGSIYSADGKASPYKFTQPGHAVVGLMAQYRFDPSWTVTLNANNIFDKVYYERVGGADGGNWYGAPRNWMLTLRGTY</sequence>
<evidence type="ECO:0000256" key="8">
    <source>
        <dbReference type="ARBA" id="ARBA00023004"/>
    </source>
</evidence>
<evidence type="ECO:0000259" key="17">
    <source>
        <dbReference type="SMART" id="SM00965"/>
    </source>
</evidence>
<evidence type="ECO:0000256" key="4">
    <source>
        <dbReference type="ARBA" id="ARBA00022452"/>
    </source>
</evidence>
<dbReference type="InterPro" id="IPR000531">
    <property type="entry name" value="Beta-barrel_TonB"/>
</dbReference>
<evidence type="ECO:0000313" key="18">
    <source>
        <dbReference type="EMBL" id="AMG40425.2"/>
    </source>
</evidence>
<dbReference type="InterPro" id="IPR010105">
    <property type="entry name" value="TonB_sidphr_rcpt"/>
</dbReference>
<name>A0A0X8P5W4_ALCXX</name>
<dbReference type="SUPFAM" id="SSF56935">
    <property type="entry name" value="Porins"/>
    <property type="match status" value="1"/>
</dbReference>
<keyword evidence="11 14" id="KW-0472">Membrane</keyword>
<dbReference type="FunFam" id="2.170.130.10:FF:000010">
    <property type="entry name" value="Ferripyoverdine receptor"/>
    <property type="match status" value="1"/>
</dbReference>
<dbReference type="GO" id="GO:0009279">
    <property type="term" value="C:cell outer membrane"/>
    <property type="evidence" value="ECO:0007669"/>
    <property type="project" value="UniProtKB-SubCell"/>
</dbReference>
<feature type="domain" description="Secretin/TonB short N-terminal" evidence="17">
    <location>
        <begin position="65"/>
        <end position="115"/>
    </location>
</feature>
<dbReference type="PANTHER" id="PTHR32552:SF74">
    <property type="entry name" value="HYDROXAMATE SIDEROPHORE RECEPTOR FHUE"/>
    <property type="match status" value="1"/>
</dbReference>
<dbReference type="Proteomes" id="UP000060602">
    <property type="component" value="Chromosome"/>
</dbReference>
<keyword evidence="10 15" id="KW-0798">TonB box</keyword>
<evidence type="ECO:0000256" key="16">
    <source>
        <dbReference type="SAM" id="SignalP"/>
    </source>
</evidence>
<feature type="chain" id="PRO_5014601947" evidence="16">
    <location>
        <begin position="39"/>
        <end position="830"/>
    </location>
</feature>
<evidence type="ECO:0000256" key="1">
    <source>
        <dbReference type="ARBA" id="ARBA00004571"/>
    </source>
</evidence>
<dbReference type="SMART" id="SM00965">
    <property type="entry name" value="STN"/>
    <property type="match status" value="1"/>
</dbReference>
<feature type="signal peptide" evidence="16">
    <location>
        <begin position="1"/>
        <end position="38"/>
    </location>
</feature>
<dbReference type="Pfam" id="PF00593">
    <property type="entry name" value="TonB_dep_Rec_b-barrel"/>
    <property type="match status" value="1"/>
</dbReference>
<keyword evidence="9" id="KW-0406">Ion transport</keyword>
<keyword evidence="4 14" id="KW-1134">Transmembrane beta strand</keyword>
<organism evidence="18 19">
    <name type="scientific">Alcaligenes xylosoxydans xylosoxydans</name>
    <name type="common">Achromobacter xylosoxidans</name>
    <dbReference type="NCBI Taxonomy" id="85698"/>
    <lineage>
        <taxon>Bacteria</taxon>
        <taxon>Pseudomonadati</taxon>
        <taxon>Pseudomonadota</taxon>
        <taxon>Betaproteobacteria</taxon>
        <taxon>Burkholderiales</taxon>
        <taxon>Alcaligenaceae</taxon>
        <taxon>Achromobacter</taxon>
    </lineage>
</organism>
<keyword evidence="5" id="KW-0410">Iron transport</keyword>